<dbReference type="OrthoDB" id="3255541at2759"/>
<sequence length="539" mass="60331">MVHGALLVPQVLRLIFQNLGPFFTPSLPELFESTNLKSYEILPKFSHSRMSLLSAALTCKSFMDPALDVLWWVMDDLEPLFQVVLRMVQIRVIHQPIAKSEIQAFVTYANRVKLFILRGSSTIHPSSYIQVLQAIERMSIFPSLNYLLSLGSFPELHLLATNCLIGFYGYSVRNPVGEPVPIDMWTFVRGLPASTNKLKFLELEYPVTKSCLDAISQLPELQTIFIDDSNESSSALGSAFFRSLSVRSKAAKLNLVTKGALGNTVIAPNLAFACDFLTDLTFLCVEDGPASTHAPVGLQAIFRVIKLPRLHTLRISYPAVDESDLAVWKLFFKSLVTATPMLLALSLRAPFRLRSTTATTPKGVSLHQISRLSKHPLVFLEDDNFFNLWSLDDCNFVVESWPSLTALTIGTIITFHMLTVLVSGLPNLYELKIALSSKRLPDVEELPVVSHSPTVITLRPTFTAPDDPIHIATCLDKLCPFAEIWIVPQSARLDPRGAWKQTGRILQALRSARLDGRERRPMSLKQLQIVYSKYTQTDF</sequence>
<dbReference type="STRING" id="231916.A0A409YWY0"/>
<gene>
    <name evidence="1" type="ORF">CVT26_013560</name>
</gene>
<dbReference type="Proteomes" id="UP000284706">
    <property type="component" value="Unassembled WGS sequence"/>
</dbReference>
<name>A0A409YWY0_9AGAR</name>
<keyword evidence="2" id="KW-1185">Reference proteome</keyword>
<evidence type="ECO:0000313" key="1">
    <source>
        <dbReference type="EMBL" id="PPR07536.1"/>
    </source>
</evidence>
<dbReference type="AlphaFoldDB" id="A0A409YWY0"/>
<dbReference type="InParanoid" id="A0A409YWY0"/>
<reference evidence="1 2" key="1">
    <citation type="journal article" date="2018" name="Evol. Lett.">
        <title>Horizontal gene cluster transfer increased hallucinogenic mushroom diversity.</title>
        <authorList>
            <person name="Reynolds H.T."/>
            <person name="Vijayakumar V."/>
            <person name="Gluck-Thaler E."/>
            <person name="Korotkin H.B."/>
            <person name="Matheny P.B."/>
            <person name="Slot J.C."/>
        </authorList>
    </citation>
    <scope>NUCLEOTIDE SEQUENCE [LARGE SCALE GENOMIC DNA]</scope>
    <source>
        <strain evidence="1 2">SRW20</strain>
    </source>
</reference>
<organism evidence="1 2">
    <name type="scientific">Gymnopilus dilepis</name>
    <dbReference type="NCBI Taxonomy" id="231916"/>
    <lineage>
        <taxon>Eukaryota</taxon>
        <taxon>Fungi</taxon>
        <taxon>Dikarya</taxon>
        <taxon>Basidiomycota</taxon>
        <taxon>Agaricomycotina</taxon>
        <taxon>Agaricomycetes</taxon>
        <taxon>Agaricomycetidae</taxon>
        <taxon>Agaricales</taxon>
        <taxon>Agaricineae</taxon>
        <taxon>Hymenogastraceae</taxon>
        <taxon>Gymnopilus</taxon>
    </lineage>
</organism>
<accession>A0A409YWY0</accession>
<proteinExistence type="predicted"/>
<comment type="caution">
    <text evidence="1">The sequence shown here is derived from an EMBL/GenBank/DDBJ whole genome shotgun (WGS) entry which is preliminary data.</text>
</comment>
<protein>
    <recommendedName>
        <fullName evidence="3">F-box domain-containing protein</fullName>
    </recommendedName>
</protein>
<evidence type="ECO:0000313" key="2">
    <source>
        <dbReference type="Proteomes" id="UP000284706"/>
    </source>
</evidence>
<dbReference type="InterPro" id="IPR032675">
    <property type="entry name" value="LRR_dom_sf"/>
</dbReference>
<dbReference type="EMBL" id="NHYE01000103">
    <property type="protein sequence ID" value="PPR07536.1"/>
    <property type="molecule type" value="Genomic_DNA"/>
</dbReference>
<evidence type="ECO:0008006" key="3">
    <source>
        <dbReference type="Google" id="ProtNLM"/>
    </source>
</evidence>
<dbReference type="Gene3D" id="3.80.10.10">
    <property type="entry name" value="Ribonuclease Inhibitor"/>
    <property type="match status" value="1"/>
</dbReference>